<gene>
    <name evidence="2" type="ORF">FA13DRAFT_1743532</name>
</gene>
<accession>A0A4Y7SF05</accession>
<proteinExistence type="predicted"/>
<evidence type="ECO:0000256" key="1">
    <source>
        <dbReference type="SAM" id="MobiDB-lite"/>
    </source>
</evidence>
<organism evidence="2 3">
    <name type="scientific">Coprinellus micaceus</name>
    <name type="common">Glistening ink-cap mushroom</name>
    <name type="synonym">Coprinus micaceus</name>
    <dbReference type="NCBI Taxonomy" id="71717"/>
    <lineage>
        <taxon>Eukaryota</taxon>
        <taxon>Fungi</taxon>
        <taxon>Dikarya</taxon>
        <taxon>Basidiomycota</taxon>
        <taxon>Agaricomycotina</taxon>
        <taxon>Agaricomycetes</taxon>
        <taxon>Agaricomycetidae</taxon>
        <taxon>Agaricales</taxon>
        <taxon>Agaricineae</taxon>
        <taxon>Psathyrellaceae</taxon>
        <taxon>Coprinellus</taxon>
    </lineage>
</organism>
<protein>
    <submittedName>
        <fullName evidence="2">Uncharacterized protein</fullName>
    </submittedName>
</protein>
<dbReference type="EMBL" id="QPFP01000157">
    <property type="protein sequence ID" value="TEB20072.1"/>
    <property type="molecule type" value="Genomic_DNA"/>
</dbReference>
<dbReference type="AlphaFoldDB" id="A0A4Y7SF05"/>
<feature type="compositionally biased region" description="Basic and acidic residues" evidence="1">
    <location>
        <begin position="59"/>
        <end position="71"/>
    </location>
</feature>
<name>A0A4Y7SF05_COPMI</name>
<sequence>MLAFYGPFVEVFPTLFEHVSTHLKGIFPSPLKWQPSSLPCREGRHLGADNGGRWKRQRRAEGRSEQSDQIR</sequence>
<comment type="caution">
    <text evidence="2">The sequence shown here is derived from an EMBL/GenBank/DDBJ whole genome shotgun (WGS) entry which is preliminary data.</text>
</comment>
<feature type="region of interest" description="Disordered" evidence="1">
    <location>
        <begin position="38"/>
        <end position="71"/>
    </location>
</feature>
<reference evidence="2 3" key="1">
    <citation type="journal article" date="2019" name="Nat. Ecol. Evol.">
        <title>Megaphylogeny resolves global patterns of mushroom evolution.</title>
        <authorList>
            <person name="Varga T."/>
            <person name="Krizsan K."/>
            <person name="Foldi C."/>
            <person name="Dima B."/>
            <person name="Sanchez-Garcia M."/>
            <person name="Sanchez-Ramirez S."/>
            <person name="Szollosi G.J."/>
            <person name="Szarkandi J.G."/>
            <person name="Papp V."/>
            <person name="Albert L."/>
            <person name="Andreopoulos W."/>
            <person name="Angelini C."/>
            <person name="Antonin V."/>
            <person name="Barry K.W."/>
            <person name="Bougher N.L."/>
            <person name="Buchanan P."/>
            <person name="Buyck B."/>
            <person name="Bense V."/>
            <person name="Catcheside P."/>
            <person name="Chovatia M."/>
            <person name="Cooper J."/>
            <person name="Damon W."/>
            <person name="Desjardin D."/>
            <person name="Finy P."/>
            <person name="Geml J."/>
            <person name="Haridas S."/>
            <person name="Hughes K."/>
            <person name="Justo A."/>
            <person name="Karasinski D."/>
            <person name="Kautmanova I."/>
            <person name="Kiss B."/>
            <person name="Kocsube S."/>
            <person name="Kotiranta H."/>
            <person name="LaButti K.M."/>
            <person name="Lechner B.E."/>
            <person name="Liimatainen K."/>
            <person name="Lipzen A."/>
            <person name="Lukacs Z."/>
            <person name="Mihaltcheva S."/>
            <person name="Morgado L.N."/>
            <person name="Niskanen T."/>
            <person name="Noordeloos M.E."/>
            <person name="Ohm R.A."/>
            <person name="Ortiz-Santana B."/>
            <person name="Ovrebo C."/>
            <person name="Racz N."/>
            <person name="Riley R."/>
            <person name="Savchenko A."/>
            <person name="Shiryaev A."/>
            <person name="Soop K."/>
            <person name="Spirin V."/>
            <person name="Szebenyi C."/>
            <person name="Tomsovsky M."/>
            <person name="Tulloss R.E."/>
            <person name="Uehling J."/>
            <person name="Grigoriev I.V."/>
            <person name="Vagvolgyi C."/>
            <person name="Papp T."/>
            <person name="Martin F.M."/>
            <person name="Miettinen O."/>
            <person name="Hibbett D.S."/>
            <person name="Nagy L.G."/>
        </authorList>
    </citation>
    <scope>NUCLEOTIDE SEQUENCE [LARGE SCALE GENOMIC DNA]</scope>
    <source>
        <strain evidence="2 3">FP101781</strain>
    </source>
</reference>
<evidence type="ECO:0000313" key="2">
    <source>
        <dbReference type="EMBL" id="TEB20072.1"/>
    </source>
</evidence>
<dbReference type="Proteomes" id="UP000298030">
    <property type="component" value="Unassembled WGS sequence"/>
</dbReference>
<keyword evidence="3" id="KW-1185">Reference proteome</keyword>
<evidence type="ECO:0000313" key="3">
    <source>
        <dbReference type="Proteomes" id="UP000298030"/>
    </source>
</evidence>